<dbReference type="InterPro" id="IPR000859">
    <property type="entry name" value="CUB_dom"/>
</dbReference>
<evidence type="ECO:0000259" key="4">
    <source>
        <dbReference type="PROSITE" id="PS01180"/>
    </source>
</evidence>
<dbReference type="WBParaSite" id="Minc3s01250g22084">
    <property type="protein sequence ID" value="Minc3s01250g22084"/>
    <property type="gene ID" value="Minc3s01250g22084"/>
</dbReference>
<dbReference type="PANTHER" id="PTHR24251">
    <property type="entry name" value="OVOCHYMASE-RELATED"/>
    <property type="match status" value="1"/>
</dbReference>
<dbReference type="InterPro" id="IPR035914">
    <property type="entry name" value="Sperma_CUB_dom_sf"/>
</dbReference>
<name>A0A914M655_MELIC</name>
<feature type="domain" description="CUB" evidence="4">
    <location>
        <begin position="1182"/>
        <end position="1294"/>
    </location>
</feature>
<proteinExistence type="predicted"/>
<reference evidence="6" key="1">
    <citation type="submission" date="2022-11" db="UniProtKB">
        <authorList>
            <consortium name="WormBaseParasite"/>
        </authorList>
    </citation>
    <scope>IDENTIFICATION</scope>
</reference>
<feature type="domain" description="CUB" evidence="4">
    <location>
        <begin position="910"/>
        <end position="1033"/>
    </location>
</feature>
<dbReference type="Gene3D" id="2.60.120.290">
    <property type="entry name" value="Spermadhesin, CUB domain"/>
    <property type="match status" value="5"/>
</dbReference>
<feature type="domain" description="CUB" evidence="4">
    <location>
        <begin position="144"/>
        <end position="273"/>
    </location>
</feature>
<evidence type="ECO:0000313" key="5">
    <source>
        <dbReference type="Proteomes" id="UP000887563"/>
    </source>
</evidence>
<evidence type="ECO:0000256" key="3">
    <source>
        <dbReference type="PROSITE-ProRule" id="PRU00059"/>
    </source>
</evidence>
<dbReference type="SUPFAM" id="SSF49854">
    <property type="entry name" value="Spermadhesin, CUB domain"/>
    <property type="match status" value="5"/>
</dbReference>
<dbReference type="SMART" id="SM00042">
    <property type="entry name" value="CUB"/>
    <property type="match status" value="5"/>
</dbReference>
<keyword evidence="1" id="KW-0677">Repeat</keyword>
<evidence type="ECO:0000313" key="6">
    <source>
        <dbReference type="WBParaSite" id="Minc3s01250g22084"/>
    </source>
</evidence>
<dbReference type="Proteomes" id="UP000887563">
    <property type="component" value="Unplaced"/>
</dbReference>
<accession>A0A914M655</accession>
<evidence type="ECO:0000256" key="1">
    <source>
        <dbReference type="ARBA" id="ARBA00022737"/>
    </source>
</evidence>
<keyword evidence="2 3" id="KW-1015">Disulfide bond</keyword>
<dbReference type="PANTHER" id="PTHR24251:SF37">
    <property type="entry name" value="CUB DOMAIN-CONTAINING PROTEIN"/>
    <property type="match status" value="1"/>
</dbReference>
<dbReference type="CDD" id="cd00041">
    <property type="entry name" value="CUB"/>
    <property type="match status" value="4"/>
</dbReference>
<protein>
    <submittedName>
        <fullName evidence="6">CUB domain-containing protein</fullName>
    </submittedName>
</protein>
<dbReference type="Pfam" id="PF00431">
    <property type="entry name" value="CUB"/>
    <property type="match status" value="5"/>
</dbReference>
<sequence length="1294" mass="145967">MAVVFISDRSVSGSGFSAKFQAIDLTSHCDRTFTASSGEFVFDFRNFEQNEYCNYKIQISSNRRILLNILNISSPCDYGTLMVRNGPSESSPGFAGLYGDSEICNENPIKQLISQGNRLFLRFRSITNKAIRFELKYEQYEAGCGGHITGFSGAISTPQYPYKDSHSLRCEWLLAVPSGNKIQFQIIKLDNLDSEDSDGNCSPFSRNLLELYDIKYGGENSKNEHLIERYCKQETTNPLPIISSSNSLNVKFSQHGGSHHSPIFGFLAEFSTVCTDIRLEGLHGTLQSPGYPQRVLLPRNCKWKIQTPSGSRIQLQFHLFRITDTGNNLVKFMRTSPAFCAKNYLKIFSNEIIQIIWIKNGKTMKSNDSTKIPESLCLGIAEPIEIISKQNKLNLEFYSRNEPENHFWLSWNTIGCGGVITQNNSRLIANASEGADFVGEDPYRKCIWYVKPPIGYSIKVMIERMQTEPVPAGQKCFEVQPAGFNGGEKTRLRDGVQFYAVDSQFAFERLSGGNEEDLPLKAFCGQLKNVSFNWGGNSASAGGLAIVFSYHTDTTELLTDTLIGAAIFGDGTFAPLDDQILTWKFETPEGFIPAFQILNFTSPVLGTSIFDRRGGTGIFAILSSQSLSNNSLNPEDFTCGYHMLYLRGGLIFSEGMVENNISSGQQLNQENLFYGSISQTKYRICKDIRVNPVEIIMDGNLVNKFNLFYLFFGLFRGIATFRGAPYDQISSEINVPQQQQKTQRPIGFRLHVYAKCGGILLVNSERKVLNTANVGLKMQQNINKIKENNNSNICEWNLRLSENAEGNQKIFVRVEQYFFPSTTQLLDPNNNREPPQLEFFCGEDSKGIVEASTRHYTNQQQFISISITPQLQHFHEFVCDQNQARLVGKQLDTMESSAFLINYDVASTFCGGQSINDQQGRLALNPILSPTECEWTINAVKGSHVSIQILAFSLPKSEFCTISFLEFRETNSSGQLIGRFCGDLFPPSVENIDGPIYIRLRHKIEEDLDIEGDEEGNNDNEKIARIELKYTKIYGQTSAHIIESPPEGLNQPVSWRIATEDSENWIQFGLADYILGQFPARLDVHPSWCFLVPSSSEEEACAVNDPLAISFTPLSPPERNYLYNLLSNKATIVFYPKCFVSKNCFVSPFKFYWKEVNPRKGEHNGTSEIDNVEKTKDGGFTCGGELTATYKIQTLNSPIDQNTMNYPNNERCKWTIRRPQFANILLSVTNLDLEPHPECQYDWLSLGTVNYEKAKELDNIPTIQRICQKQQTSTTSTIEINSSEFAFIYFYTDR</sequence>
<feature type="domain" description="CUB" evidence="4">
    <location>
        <begin position="274"/>
        <end position="414"/>
    </location>
</feature>
<organism evidence="5 6">
    <name type="scientific">Meloidogyne incognita</name>
    <name type="common">Southern root-knot nematode worm</name>
    <name type="synonym">Oxyuris incognita</name>
    <dbReference type="NCBI Taxonomy" id="6306"/>
    <lineage>
        <taxon>Eukaryota</taxon>
        <taxon>Metazoa</taxon>
        <taxon>Ecdysozoa</taxon>
        <taxon>Nematoda</taxon>
        <taxon>Chromadorea</taxon>
        <taxon>Rhabditida</taxon>
        <taxon>Tylenchina</taxon>
        <taxon>Tylenchomorpha</taxon>
        <taxon>Tylenchoidea</taxon>
        <taxon>Meloidogynidae</taxon>
        <taxon>Meloidogyninae</taxon>
        <taxon>Meloidogyne</taxon>
        <taxon>Meloidogyne incognita group</taxon>
    </lineage>
</organism>
<evidence type="ECO:0000256" key="2">
    <source>
        <dbReference type="ARBA" id="ARBA00023157"/>
    </source>
</evidence>
<comment type="caution">
    <text evidence="3">Lacks conserved residue(s) required for the propagation of feature annotation.</text>
</comment>
<feature type="disulfide bond" evidence="3">
    <location>
        <begin position="274"/>
        <end position="301"/>
    </location>
</feature>
<feature type="domain" description="CUB" evidence="4">
    <location>
        <begin position="29"/>
        <end position="140"/>
    </location>
</feature>
<keyword evidence="5" id="KW-1185">Reference proteome</keyword>
<dbReference type="PROSITE" id="PS01180">
    <property type="entry name" value="CUB"/>
    <property type="match status" value="5"/>
</dbReference>